<sequence>MSTPHGDEELSHPLEQVTGEKDVPPEEEASGGDEGAAGREGQAGQDTDEAHPEQDAT</sequence>
<protein>
    <submittedName>
        <fullName evidence="2">Uncharacterized protein</fullName>
    </submittedName>
</protein>
<organism evidence="2 3">
    <name type="scientific">Streptomyces fumanus</name>
    <dbReference type="NCBI Taxonomy" id="67302"/>
    <lineage>
        <taxon>Bacteria</taxon>
        <taxon>Bacillati</taxon>
        <taxon>Actinomycetota</taxon>
        <taxon>Actinomycetes</taxon>
        <taxon>Kitasatosporales</taxon>
        <taxon>Streptomycetaceae</taxon>
        <taxon>Streptomyces</taxon>
    </lineage>
</organism>
<reference evidence="2" key="1">
    <citation type="journal article" date="2014" name="Int. J. Syst. Evol. Microbiol.">
        <title>Complete genome sequence of Corynebacterium casei LMG S-19264T (=DSM 44701T), isolated from a smear-ripened cheese.</title>
        <authorList>
            <consortium name="US DOE Joint Genome Institute (JGI-PGF)"/>
            <person name="Walter F."/>
            <person name="Albersmeier A."/>
            <person name="Kalinowski J."/>
            <person name="Ruckert C."/>
        </authorList>
    </citation>
    <scope>NUCLEOTIDE SEQUENCE</scope>
    <source>
        <strain evidence="2">JCM 4477</strain>
    </source>
</reference>
<name>A0A919A8H2_9ACTN</name>
<feature type="compositionally biased region" description="Basic and acidic residues" evidence="1">
    <location>
        <begin position="48"/>
        <end position="57"/>
    </location>
</feature>
<evidence type="ECO:0000313" key="2">
    <source>
        <dbReference type="EMBL" id="GHE93130.1"/>
    </source>
</evidence>
<feature type="region of interest" description="Disordered" evidence="1">
    <location>
        <begin position="1"/>
        <end position="57"/>
    </location>
</feature>
<comment type="caution">
    <text evidence="2">The sequence shown here is derived from an EMBL/GenBank/DDBJ whole genome shotgun (WGS) entry which is preliminary data.</text>
</comment>
<dbReference type="EMBL" id="BNBI01000003">
    <property type="protein sequence ID" value="GHE93130.1"/>
    <property type="molecule type" value="Genomic_DNA"/>
</dbReference>
<dbReference type="Proteomes" id="UP000630718">
    <property type="component" value="Unassembled WGS sequence"/>
</dbReference>
<keyword evidence="3" id="KW-1185">Reference proteome</keyword>
<gene>
    <name evidence="2" type="ORF">GCM10018772_16120</name>
</gene>
<proteinExistence type="predicted"/>
<reference evidence="2" key="2">
    <citation type="submission" date="2020-09" db="EMBL/GenBank/DDBJ databases">
        <authorList>
            <person name="Sun Q."/>
            <person name="Ohkuma M."/>
        </authorList>
    </citation>
    <scope>NUCLEOTIDE SEQUENCE</scope>
    <source>
        <strain evidence="2">JCM 4477</strain>
    </source>
</reference>
<feature type="compositionally biased region" description="Basic and acidic residues" evidence="1">
    <location>
        <begin position="1"/>
        <end position="24"/>
    </location>
</feature>
<evidence type="ECO:0000313" key="3">
    <source>
        <dbReference type="Proteomes" id="UP000630718"/>
    </source>
</evidence>
<evidence type="ECO:0000256" key="1">
    <source>
        <dbReference type="SAM" id="MobiDB-lite"/>
    </source>
</evidence>
<dbReference type="AlphaFoldDB" id="A0A919A8H2"/>
<dbReference type="RefSeq" id="WP_190203430.1">
    <property type="nucleotide sequence ID" value="NZ_BNBI01000003.1"/>
</dbReference>
<accession>A0A919A8H2</accession>